<protein>
    <recommendedName>
        <fullName evidence="1">GNAT-like C-terminal domain-containing protein</fullName>
    </recommendedName>
</protein>
<accession>X0XBY0</accession>
<reference evidence="2" key="1">
    <citation type="journal article" date="2014" name="Front. Microbiol.">
        <title>High frequency of phylogenetically diverse reductive dehalogenase-homologous genes in deep subseafloor sedimentary metagenomes.</title>
        <authorList>
            <person name="Kawai M."/>
            <person name="Futagami T."/>
            <person name="Toyoda A."/>
            <person name="Takaki Y."/>
            <person name="Nishi S."/>
            <person name="Hori S."/>
            <person name="Arai W."/>
            <person name="Tsubouchi T."/>
            <person name="Morono Y."/>
            <person name="Uchiyama I."/>
            <person name="Ito T."/>
            <person name="Fujiyama A."/>
            <person name="Inagaki F."/>
            <person name="Takami H."/>
        </authorList>
    </citation>
    <scope>NUCLEOTIDE SEQUENCE</scope>
    <source>
        <strain evidence="2">Expedition CK06-06</strain>
    </source>
</reference>
<proteinExistence type="predicted"/>
<dbReference type="Pfam" id="PF22559">
    <property type="entry name" value="GNAT-phage-like"/>
    <property type="match status" value="1"/>
</dbReference>
<sequence>CAPPCYHKGYEKMFDTGGAIRFAEVPFEDFDGHKGGYTRVRAMMAGKPALGFRFQYMPLVDGEDGEVICAETSGGPTQRAGWEYILTNRPAEVRPHTGQRVFVKKRLDIAPAELPILPVDYEITPASSVSFRPTQERHAMYYRDLFAHRLGATTSEQHCLMLLDGHIAGVVGVHFFSANHYIPLDDGKIYLEETYAFTSPSRRHKRLNRLLRMLITTDTFRDMVAPTERLRHTAGLATTCLSKHPEQKI</sequence>
<name>X0XBY0_9ZZZZ</name>
<evidence type="ECO:0000313" key="2">
    <source>
        <dbReference type="EMBL" id="GAG34173.1"/>
    </source>
</evidence>
<feature type="domain" description="GNAT-like C-terminal" evidence="1">
    <location>
        <begin position="127"/>
        <end position="246"/>
    </location>
</feature>
<feature type="non-terminal residue" evidence="2">
    <location>
        <position position="1"/>
    </location>
</feature>
<dbReference type="InterPro" id="IPR054340">
    <property type="entry name" value="GNAT-like_C_phage-like"/>
</dbReference>
<comment type="caution">
    <text evidence="2">The sequence shown here is derived from an EMBL/GenBank/DDBJ whole genome shotgun (WGS) entry which is preliminary data.</text>
</comment>
<gene>
    <name evidence="2" type="ORF">S01H1_66889</name>
</gene>
<dbReference type="AlphaFoldDB" id="X0XBY0"/>
<organism evidence="2">
    <name type="scientific">marine sediment metagenome</name>
    <dbReference type="NCBI Taxonomy" id="412755"/>
    <lineage>
        <taxon>unclassified sequences</taxon>
        <taxon>metagenomes</taxon>
        <taxon>ecological metagenomes</taxon>
    </lineage>
</organism>
<feature type="non-terminal residue" evidence="2">
    <location>
        <position position="249"/>
    </location>
</feature>
<evidence type="ECO:0000259" key="1">
    <source>
        <dbReference type="Pfam" id="PF22559"/>
    </source>
</evidence>
<dbReference type="EMBL" id="BARS01044250">
    <property type="protein sequence ID" value="GAG34173.1"/>
    <property type="molecule type" value="Genomic_DNA"/>
</dbReference>